<evidence type="ECO:0000313" key="1">
    <source>
        <dbReference type="EMBL" id="KAJ8704943.1"/>
    </source>
</evidence>
<comment type="caution">
    <text evidence="1">The sequence shown here is derived from an EMBL/GenBank/DDBJ whole genome shotgun (WGS) entry which is preliminary data.</text>
</comment>
<evidence type="ECO:0000313" key="2">
    <source>
        <dbReference type="Proteomes" id="UP001231649"/>
    </source>
</evidence>
<accession>A0ACC2Q0J2</accession>
<gene>
    <name evidence="1" type="ORF">PYW08_012263</name>
</gene>
<protein>
    <submittedName>
        <fullName evidence="1">Uncharacterized protein</fullName>
    </submittedName>
</protein>
<name>A0ACC2Q0J2_9NEOP</name>
<keyword evidence="2" id="KW-1185">Reference proteome</keyword>
<reference evidence="1" key="1">
    <citation type="submission" date="2023-03" db="EMBL/GenBank/DDBJ databases">
        <title>Chromosome-level genomes of two armyworms, Mythimna separata and Mythimna loreyi, provide insights into the biosynthesis and reception of sex pheromones.</title>
        <authorList>
            <person name="Zhao H."/>
        </authorList>
    </citation>
    <scope>NUCLEOTIDE SEQUENCE</scope>
    <source>
        <strain evidence="1">BeijingLab</strain>
    </source>
</reference>
<dbReference type="EMBL" id="CM056806">
    <property type="protein sequence ID" value="KAJ8704943.1"/>
    <property type="molecule type" value="Genomic_DNA"/>
</dbReference>
<sequence length="693" mass="79580">MRCCVQNCMNDDSKKTNKSLGITFHKIPKDPDHSAAWLKTLASAGCRMNKCLVVCSEHFLPDDFDDTRHNQRRVKSGVVPTLMTPLHQEQLKVCRVCLALDVKMYDLSDCKLSMMFQNVTGISDIDKKGSIIQQICWECTARLAAAATFRNKALLSDTLLKNLVQASKSEITTLKRYHSTLNSTLTTQNIFTSSDIDCEDAIYKNDEDEKEKTRIKRKKTKIKVNKKENDILFEEFEPIIDIPVKTEIENDPIADNTFNIRFQNENKKCDVILENFEDSVTKDIEDELTKSQIQINNNTLREDTEMNNISIINNIGNIVLVKDNIETKPKLEVIGNVVDEAKSLEYNKYTIKEVSVKNAEKKVSKKVGTLNKGNKVESVGIVNGAMNEKQSIRNTEIKQKIISLKKKGYSAPAIAKETGIPITSVYNFLYRYCKNSNITYRRTTTLGRDHTIVENEPDQNFFYEPSGPGTEVVGCSSTVRRRLRQAGLEHILMVKPERNMGQKISKYKALHDNLKERIIALKQEGLTNSRIAYLLETTRDTVRKWWVRYCKDGNINNHKITGPKRKTTAQEDQLLIDRVAQEQTVHTPSLAKEMGISPKSVRNRLREAGFKLKERKASVPLRSGRSHKVDEETKQQIVSMKLNGVSVTDIANQFRVTRTSIYLWWRRWHRLYCHRKSLYGKNYLNWNLFLKKG</sequence>
<organism evidence="1 2">
    <name type="scientific">Mythimna loreyi</name>
    <dbReference type="NCBI Taxonomy" id="667449"/>
    <lineage>
        <taxon>Eukaryota</taxon>
        <taxon>Metazoa</taxon>
        <taxon>Ecdysozoa</taxon>
        <taxon>Arthropoda</taxon>
        <taxon>Hexapoda</taxon>
        <taxon>Insecta</taxon>
        <taxon>Pterygota</taxon>
        <taxon>Neoptera</taxon>
        <taxon>Endopterygota</taxon>
        <taxon>Lepidoptera</taxon>
        <taxon>Glossata</taxon>
        <taxon>Ditrysia</taxon>
        <taxon>Noctuoidea</taxon>
        <taxon>Noctuidae</taxon>
        <taxon>Noctuinae</taxon>
        <taxon>Hadenini</taxon>
        <taxon>Mythimna</taxon>
    </lineage>
</organism>
<dbReference type="Proteomes" id="UP001231649">
    <property type="component" value="Chromosome 30"/>
</dbReference>
<proteinExistence type="predicted"/>